<organism evidence="7 8">
    <name type="scientific">Ancylobacter dichloromethanicus</name>
    <dbReference type="NCBI Taxonomy" id="518825"/>
    <lineage>
        <taxon>Bacteria</taxon>
        <taxon>Pseudomonadati</taxon>
        <taxon>Pseudomonadota</taxon>
        <taxon>Alphaproteobacteria</taxon>
        <taxon>Hyphomicrobiales</taxon>
        <taxon>Xanthobacteraceae</taxon>
        <taxon>Ancylobacter</taxon>
    </lineage>
</organism>
<keyword evidence="2" id="KW-0547">Nucleotide-binding</keyword>
<keyword evidence="7" id="KW-0808">Transferase</keyword>
<evidence type="ECO:0000259" key="6">
    <source>
        <dbReference type="PROSITE" id="PS50893"/>
    </source>
</evidence>
<dbReference type="EMBL" id="BSFJ01000035">
    <property type="protein sequence ID" value="GLK74131.1"/>
    <property type="molecule type" value="Genomic_DNA"/>
</dbReference>
<dbReference type="PANTHER" id="PTHR42855:SF1">
    <property type="entry name" value="ABC TRANSPORTER DOMAIN-CONTAINING PROTEIN"/>
    <property type="match status" value="1"/>
</dbReference>
<dbReference type="SMART" id="SM00382">
    <property type="entry name" value="AAA"/>
    <property type="match status" value="2"/>
</dbReference>
<dbReference type="GO" id="GO:0005524">
    <property type="term" value="F:ATP binding"/>
    <property type="evidence" value="ECO:0007669"/>
    <property type="project" value="UniProtKB-KW"/>
</dbReference>
<dbReference type="GO" id="GO:0016740">
    <property type="term" value="F:transferase activity"/>
    <property type="evidence" value="ECO:0007669"/>
    <property type="project" value="UniProtKB-KW"/>
</dbReference>
<dbReference type="FunFam" id="3.40.50.300:FF:000011">
    <property type="entry name" value="Putative ABC transporter ATP-binding component"/>
    <property type="match status" value="1"/>
</dbReference>
<evidence type="ECO:0000256" key="2">
    <source>
        <dbReference type="ARBA" id="ARBA00022741"/>
    </source>
</evidence>
<dbReference type="GO" id="GO:0016887">
    <property type="term" value="F:ATP hydrolysis activity"/>
    <property type="evidence" value="ECO:0007669"/>
    <property type="project" value="InterPro"/>
</dbReference>
<evidence type="ECO:0000256" key="4">
    <source>
        <dbReference type="ARBA" id="ARBA00061551"/>
    </source>
</evidence>
<dbReference type="CDD" id="cd03221">
    <property type="entry name" value="ABCF_EF-3"/>
    <property type="match status" value="2"/>
</dbReference>
<proteinExistence type="inferred from homology"/>
<reference evidence="7" key="1">
    <citation type="journal article" date="2014" name="Int. J. Syst. Evol. Microbiol.">
        <title>Complete genome sequence of Corynebacterium casei LMG S-19264T (=DSM 44701T), isolated from a smear-ripened cheese.</title>
        <authorList>
            <consortium name="US DOE Joint Genome Institute (JGI-PGF)"/>
            <person name="Walter F."/>
            <person name="Albersmeier A."/>
            <person name="Kalinowski J."/>
            <person name="Ruckert C."/>
        </authorList>
    </citation>
    <scope>NUCLEOTIDE SEQUENCE</scope>
    <source>
        <strain evidence="7">VKM B-2484</strain>
    </source>
</reference>
<dbReference type="InterPro" id="IPR027417">
    <property type="entry name" value="P-loop_NTPase"/>
</dbReference>
<sequence length="540" mass="59411">MIRLDSIGKQNGKQLVFIEASATLLKGEKVGLVGPNGAGKTTLFRLITGEEAPDEGQVAVDRGITIGYFSQDVGDMAGKSVLAEVMDGAGPISVISAELRALEAAMVDPGRADEMDAIIERYGEVQARFEELDGYSLEGRASEVLAGLGFSQEMMDGDVGRLSGGWKMRVALGRILLMRPDVMLLDEPSNHLDIESLIWLEAFLKNFDGALMMTSHDRAFMNRIVNKVVEIDAGSLTSFSGDYEFYAQQRALSEKQQQAQFERQQAMLAKEIAFIERFKARASHAAQVQSRVKKLDKIERVEPPRRRQTVAFEFQPPPRSGEDVVSLKNVYKGYGARRIYDGLDFHVRRRERWCVMGVNGAGKSTLLKLVAGETTPDDGSVSVGGSVKMAYFAQHAMEVLEGERTVFETLEDAFPQAGQGSLRSLLGCFGFSGDDVDKKCRVLSGGEKARLAMARMLYDPPNFLVLDEPTNHLDIATKEMLIAALADYEGTMLFVSHDRHFLAALSNRVLELTPDGIHQYGGGYTEYVARTGQEAPGLRN</sequence>
<dbReference type="Pfam" id="PF00005">
    <property type="entry name" value="ABC_tran"/>
    <property type="match status" value="2"/>
</dbReference>
<evidence type="ECO:0000313" key="7">
    <source>
        <dbReference type="EMBL" id="GLK74131.1"/>
    </source>
</evidence>
<keyword evidence="1" id="KW-0677">Repeat</keyword>
<dbReference type="InterPro" id="IPR051309">
    <property type="entry name" value="ABCF_ATPase"/>
</dbReference>
<dbReference type="PROSITE" id="PS50893">
    <property type="entry name" value="ABC_TRANSPORTER_2"/>
    <property type="match status" value="2"/>
</dbReference>
<feature type="domain" description="ABC transporter" evidence="6">
    <location>
        <begin position="2"/>
        <end position="258"/>
    </location>
</feature>
<comment type="caution">
    <text evidence="7">The sequence shown here is derived from an EMBL/GenBank/DDBJ whole genome shotgun (WGS) entry which is preliminary data.</text>
</comment>
<name>A0A9W6JAX6_9HYPH</name>
<keyword evidence="8" id="KW-1185">Reference proteome</keyword>
<protein>
    <recommendedName>
        <fullName evidence="5">Probable ATP-binding protein YbiT</fullName>
    </recommendedName>
</protein>
<dbReference type="InterPro" id="IPR003439">
    <property type="entry name" value="ABC_transporter-like_ATP-bd"/>
</dbReference>
<evidence type="ECO:0000256" key="3">
    <source>
        <dbReference type="ARBA" id="ARBA00022840"/>
    </source>
</evidence>
<comment type="similarity">
    <text evidence="4">Belongs to the ABC transporter superfamily. ABCF family. YbiT subfamily.</text>
</comment>
<feature type="domain" description="ABC transporter" evidence="6">
    <location>
        <begin position="325"/>
        <end position="539"/>
    </location>
</feature>
<evidence type="ECO:0000313" key="8">
    <source>
        <dbReference type="Proteomes" id="UP001143370"/>
    </source>
</evidence>
<accession>A0A9W6JAX6</accession>
<dbReference type="PANTHER" id="PTHR42855">
    <property type="entry name" value="ABC TRANSPORTER ATP-BINDING SUBUNIT"/>
    <property type="match status" value="1"/>
</dbReference>
<dbReference type="Pfam" id="PF12848">
    <property type="entry name" value="ABC_tran_Xtn"/>
    <property type="match status" value="1"/>
</dbReference>
<dbReference type="Proteomes" id="UP001143370">
    <property type="component" value="Unassembled WGS sequence"/>
</dbReference>
<dbReference type="InterPro" id="IPR003593">
    <property type="entry name" value="AAA+_ATPase"/>
</dbReference>
<gene>
    <name evidence="7" type="ORF">GCM10017643_42490</name>
</gene>
<dbReference type="InterPro" id="IPR032781">
    <property type="entry name" value="ABC_tran_Xtn"/>
</dbReference>
<reference evidence="7" key="2">
    <citation type="submission" date="2023-01" db="EMBL/GenBank/DDBJ databases">
        <authorList>
            <person name="Sun Q."/>
            <person name="Evtushenko L."/>
        </authorList>
    </citation>
    <scope>NUCLEOTIDE SEQUENCE</scope>
    <source>
        <strain evidence="7">VKM B-2484</strain>
    </source>
</reference>
<dbReference type="AlphaFoldDB" id="A0A9W6JAX6"/>
<dbReference type="RefSeq" id="WP_213368751.1">
    <property type="nucleotide sequence ID" value="NZ_BSFJ01000035.1"/>
</dbReference>
<dbReference type="InterPro" id="IPR017871">
    <property type="entry name" value="ABC_transporter-like_CS"/>
</dbReference>
<evidence type="ECO:0000256" key="5">
    <source>
        <dbReference type="ARBA" id="ARBA00074044"/>
    </source>
</evidence>
<dbReference type="SUPFAM" id="SSF52540">
    <property type="entry name" value="P-loop containing nucleoside triphosphate hydrolases"/>
    <property type="match status" value="2"/>
</dbReference>
<dbReference type="PROSITE" id="PS00211">
    <property type="entry name" value="ABC_TRANSPORTER_1"/>
    <property type="match status" value="2"/>
</dbReference>
<dbReference type="Gene3D" id="3.40.50.300">
    <property type="entry name" value="P-loop containing nucleotide triphosphate hydrolases"/>
    <property type="match status" value="2"/>
</dbReference>
<evidence type="ECO:0000256" key="1">
    <source>
        <dbReference type="ARBA" id="ARBA00022737"/>
    </source>
</evidence>
<dbReference type="FunFam" id="3.40.50.300:FF:000070">
    <property type="entry name" value="Putative ABC transporter ATP-binding component"/>
    <property type="match status" value="1"/>
</dbReference>
<keyword evidence="3" id="KW-0067">ATP-binding</keyword>